<dbReference type="EC" id="4.1.1.17" evidence="7"/>
<dbReference type="EMBL" id="JBAMIC010000007">
    <property type="protein sequence ID" value="KAK7105252.1"/>
    <property type="molecule type" value="Genomic_DNA"/>
</dbReference>
<dbReference type="InterPro" id="IPR029066">
    <property type="entry name" value="PLP-binding_barrel"/>
</dbReference>
<evidence type="ECO:0000256" key="1">
    <source>
        <dbReference type="ARBA" id="ARBA00001933"/>
    </source>
</evidence>
<dbReference type="PANTHER" id="PTHR11482:SF6">
    <property type="entry name" value="ORNITHINE DECARBOXYLASE 1-RELATED"/>
    <property type="match status" value="1"/>
</dbReference>
<comment type="pathway">
    <text evidence="6">Amine and polyamine biosynthesis; putrescine biosynthesis via L-ornithine pathway; putrescine from L-ornithine: step 1/1.</text>
</comment>
<feature type="domain" description="Orn/DAP/Arg decarboxylase 2 N-terminal" evidence="13">
    <location>
        <begin position="46"/>
        <end position="279"/>
    </location>
</feature>
<evidence type="ECO:0000259" key="13">
    <source>
        <dbReference type="Pfam" id="PF02784"/>
    </source>
</evidence>
<dbReference type="GO" id="GO:0004586">
    <property type="term" value="F:ornithine decarboxylase activity"/>
    <property type="evidence" value="ECO:0007669"/>
    <property type="project" value="UniProtKB-EC"/>
</dbReference>
<keyword evidence="4" id="KW-0620">Polyamine biosynthesis</keyword>
<dbReference type="InterPro" id="IPR002433">
    <property type="entry name" value="Orn_de-COase"/>
</dbReference>
<evidence type="ECO:0000256" key="9">
    <source>
        <dbReference type="ARBA" id="ARBA00046672"/>
    </source>
</evidence>
<dbReference type="InterPro" id="IPR022643">
    <property type="entry name" value="De-COase2_C"/>
</dbReference>
<dbReference type="PRINTS" id="PR01182">
    <property type="entry name" value="ORNDCRBXLASE"/>
</dbReference>
<evidence type="ECO:0000256" key="2">
    <source>
        <dbReference type="ARBA" id="ARBA00008872"/>
    </source>
</evidence>
<dbReference type="PANTHER" id="PTHR11482">
    <property type="entry name" value="ARGININE/DIAMINOPIMELATE/ORNITHINE DECARBOXYLASE"/>
    <property type="match status" value="1"/>
</dbReference>
<evidence type="ECO:0000256" key="8">
    <source>
        <dbReference type="ARBA" id="ARBA00037173"/>
    </source>
</evidence>
<dbReference type="Proteomes" id="UP001374579">
    <property type="component" value="Unassembled WGS sequence"/>
</dbReference>
<dbReference type="SUPFAM" id="SSF51419">
    <property type="entry name" value="PLP-binding barrel"/>
    <property type="match status" value="1"/>
</dbReference>
<evidence type="ECO:0000256" key="4">
    <source>
        <dbReference type="ARBA" id="ARBA00023115"/>
    </source>
</evidence>
<dbReference type="InterPro" id="IPR022644">
    <property type="entry name" value="De-COase2_N"/>
</dbReference>
<comment type="caution">
    <text evidence="14">The sequence shown here is derived from an EMBL/GenBank/DDBJ whole genome shotgun (WGS) entry which is preliminary data.</text>
</comment>
<dbReference type="Gene3D" id="2.40.37.10">
    <property type="entry name" value="Lyase, Ornithine Decarboxylase, Chain A, domain 1"/>
    <property type="match status" value="1"/>
</dbReference>
<comment type="similarity">
    <text evidence="2 11">Belongs to the Orn/Lys/Arg decarboxylase class-II family.</text>
</comment>
<dbReference type="CDD" id="cd00622">
    <property type="entry name" value="PLPDE_III_ODC"/>
    <property type="match status" value="1"/>
</dbReference>
<organism evidence="14 15">
    <name type="scientific">Littorina saxatilis</name>
    <dbReference type="NCBI Taxonomy" id="31220"/>
    <lineage>
        <taxon>Eukaryota</taxon>
        <taxon>Metazoa</taxon>
        <taxon>Spiralia</taxon>
        <taxon>Lophotrochozoa</taxon>
        <taxon>Mollusca</taxon>
        <taxon>Gastropoda</taxon>
        <taxon>Caenogastropoda</taxon>
        <taxon>Littorinimorpha</taxon>
        <taxon>Littorinoidea</taxon>
        <taxon>Littorinidae</taxon>
        <taxon>Littorina</taxon>
    </lineage>
</organism>
<evidence type="ECO:0000259" key="12">
    <source>
        <dbReference type="Pfam" id="PF00278"/>
    </source>
</evidence>
<protein>
    <recommendedName>
        <fullName evidence="7">ornithine decarboxylase</fullName>
        <ecNumber evidence="7">4.1.1.17</ecNumber>
    </recommendedName>
</protein>
<evidence type="ECO:0000256" key="11">
    <source>
        <dbReference type="RuleBase" id="RU003737"/>
    </source>
</evidence>
<dbReference type="GO" id="GO:0005737">
    <property type="term" value="C:cytoplasm"/>
    <property type="evidence" value="ECO:0007669"/>
    <property type="project" value="TreeGrafter"/>
</dbReference>
<evidence type="ECO:0000256" key="10">
    <source>
        <dbReference type="ARBA" id="ARBA00049127"/>
    </source>
</evidence>
<comment type="catalytic activity">
    <reaction evidence="10">
        <text>L-ornithine + H(+) = putrescine + CO2</text>
        <dbReference type="Rhea" id="RHEA:22964"/>
        <dbReference type="ChEBI" id="CHEBI:15378"/>
        <dbReference type="ChEBI" id="CHEBI:16526"/>
        <dbReference type="ChEBI" id="CHEBI:46911"/>
        <dbReference type="ChEBI" id="CHEBI:326268"/>
        <dbReference type="EC" id="4.1.1.17"/>
    </reaction>
</comment>
<keyword evidence="15" id="KW-1185">Reference proteome</keyword>
<dbReference type="AlphaFoldDB" id="A0AAN9BGX8"/>
<feature type="domain" description="Orn/DAP/Arg decarboxylase 2 C-terminal" evidence="12">
    <location>
        <begin position="283"/>
        <end position="388"/>
    </location>
</feature>
<dbReference type="FunFam" id="3.20.20.10:FF:000005">
    <property type="entry name" value="Ornithine decarboxylase"/>
    <property type="match status" value="1"/>
</dbReference>
<keyword evidence="5" id="KW-0456">Lyase</keyword>
<comment type="function">
    <text evidence="8">Catalyzes the first and rate-limiting step of polyamine biosynthesis that converts ornithine into putrescine, which is the precursor for the polyamines, spermidine and spermine. Polyamines are essential for cell proliferation and are implicated in cellular processes, ranging from DNA replication to apoptosis.</text>
</comment>
<dbReference type="PROSITE" id="PS00878">
    <property type="entry name" value="ODR_DC_2_1"/>
    <property type="match status" value="1"/>
</dbReference>
<gene>
    <name evidence="14" type="ORF">V1264_016658</name>
</gene>
<dbReference type="Pfam" id="PF02784">
    <property type="entry name" value="Orn_Arg_deC_N"/>
    <property type="match status" value="1"/>
</dbReference>
<evidence type="ECO:0000256" key="6">
    <source>
        <dbReference type="ARBA" id="ARBA00034115"/>
    </source>
</evidence>
<comment type="cofactor">
    <cofactor evidence="1">
        <name>pyridoxal 5'-phosphate</name>
        <dbReference type="ChEBI" id="CHEBI:597326"/>
    </cofactor>
</comment>
<dbReference type="GO" id="GO:0033387">
    <property type="term" value="P:putrescine biosynthetic process from arginine, via ornithine"/>
    <property type="evidence" value="ECO:0007669"/>
    <property type="project" value="TreeGrafter"/>
</dbReference>
<evidence type="ECO:0000256" key="7">
    <source>
        <dbReference type="ARBA" id="ARBA00034138"/>
    </source>
</evidence>
<evidence type="ECO:0000313" key="14">
    <source>
        <dbReference type="EMBL" id="KAK7105252.1"/>
    </source>
</evidence>
<evidence type="ECO:0000313" key="15">
    <source>
        <dbReference type="Proteomes" id="UP001374579"/>
    </source>
</evidence>
<evidence type="ECO:0000256" key="3">
    <source>
        <dbReference type="ARBA" id="ARBA00022898"/>
    </source>
</evidence>
<evidence type="ECO:0000256" key="5">
    <source>
        <dbReference type="ARBA" id="ARBA00023239"/>
    </source>
</evidence>
<reference evidence="14 15" key="1">
    <citation type="submission" date="2024-02" db="EMBL/GenBank/DDBJ databases">
        <title>Chromosome-scale genome assembly of the rough periwinkle Littorina saxatilis.</title>
        <authorList>
            <person name="De Jode A."/>
            <person name="Faria R."/>
            <person name="Formenti G."/>
            <person name="Sims Y."/>
            <person name="Smith T.P."/>
            <person name="Tracey A."/>
            <person name="Wood J.M.D."/>
            <person name="Zagrodzka Z.B."/>
            <person name="Johannesson K."/>
            <person name="Butlin R.K."/>
            <person name="Leder E.H."/>
        </authorList>
    </citation>
    <scope>NUCLEOTIDE SEQUENCE [LARGE SCALE GENOMIC DNA]</scope>
    <source>
        <strain evidence="14">Snail1</strain>
        <tissue evidence="14">Muscle</tissue>
    </source>
</reference>
<comment type="subunit">
    <text evidence="9">Homodimer. Only the dimer is catalytically active, as the active sites are constructed of residues from both monomers.</text>
</comment>
<keyword evidence="3" id="KW-0663">Pyridoxal phosphate</keyword>
<dbReference type="InterPro" id="IPR009006">
    <property type="entry name" value="Ala_racemase/Decarboxylase_C"/>
</dbReference>
<name>A0AAN9BGX8_9CAEN</name>
<dbReference type="SUPFAM" id="SSF50621">
    <property type="entry name" value="Alanine racemase C-terminal domain-like"/>
    <property type="match status" value="1"/>
</dbReference>
<sequence>MTSVTFARNCEVLVHAETTTHMDIVREKAAELKRQDREDAFFLVDLGDVIKRYQNWQTQLPRAELFYAVKCNDDPAMLKLLDSLGSGFDCASKAEMEQILNMGVRPSRIAYSNPIKQNSYIRFASQVNVDLMAFDNQDELVKIQRAHPNARLVMRILPPTSGKVYHPFGEKFGCYLHEVTPLLTKARKLGLTVVGVSFHCGSGVAEGGAFRGAIAAAATAFQEGKALGFDFDLLDLGGGFPSDLATFEKVAGMANEALDEYFPASGKVRIIGEPGRYMAEAAFTATPCVIAKRQICTTLGGGDREKEGESRTSFAYYVNDGVFGSFSCVLVDNAHPGIKARLVGTPVDPTEYPSVVYGHTMDGQDRIINDVMLPELQIGDVINFINMGAYSTTGSTSFNGMPRPLMFYHCCASLWDQLSLETTN</sequence>
<accession>A0AAN9BGX8</accession>
<proteinExistence type="inferred from homology"/>
<dbReference type="Pfam" id="PF00278">
    <property type="entry name" value="Orn_DAP_Arg_deC"/>
    <property type="match status" value="1"/>
</dbReference>
<dbReference type="Gene3D" id="3.20.20.10">
    <property type="entry name" value="Alanine racemase"/>
    <property type="match status" value="1"/>
</dbReference>
<dbReference type="PRINTS" id="PR01179">
    <property type="entry name" value="ODADCRBXLASE"/>
</dbReference>
<dbReference type="InterPro" id="IPR000183">
    <property type="entry name" value="Orn/DAP/Arg_de-COase"/>
</dbReference>
<dbReference type="InterPro" id="IPR022653">
    <property type="entry name" value="De-COase2_pyr-phos_BS"/>
</dbReference>